<evidence type="ECO:0000313" key="2">
    <source>
        <dbReference type="Proteomes" id="UP001055072"/>
    </source>
</evidence>
<dbReference type="Proteomes" id="UP001055072">
    <property type="component" value="Unassembled WGS sequence"/>
</dbReference>
<keyword evidence="2" id="KW-1185">Reference proteome</keyword>
<evidence type="ECO:0000313" key="1">
    <source>
        <dbReference type="EMBL" id="KAI0091002.1"/>
    </source>
</evidence>
<comment type="caution">
    <text evidence="1">The sequence shown here is derived from an EMBL/GenBank/DDBJ whole genome shotgun (WGS) entry which is preliminary data.</text>
</comment>
<gene>
    <name evidence="1" type="ORF">BDY19DRAFT_933011</name>
</gene>
<sequence length="348" mass="37406">MAKTPILFLGATGYIGGSVLSRLLSHPSRDDFDITALVRSPEKGEKLERFGVKAVIGSLKDIPLIEQLAQNAHIVFSTADSGDLDAITALLAGLKKRHATTNDIPTLIHTSGTGVLTAGDAATKGLGISERIYRDDNPNDIESISPTTVHRNVDIAIIQADKEGYLRSYIIAPGAIWGIAKNQLVEAGVSNNYSKGFRLLVQASIARGQAGIVGKGQALWPCVNVEEQGDLFIILYDAIISSPGAVGHGRDGFYFGESGEYLWYDLAASIGKALVKRGTSKSDEPTPFTDEELAKYFGSKEFGEFFGTNSRAQAPHSRSLGWKPKLIAQDFLNNIDADVELATKNQQA</sequence>
<protein>
    <submittedName>
        <fullName evidence="1">NAD-P-binding protein</fullName>
    </submittedName>
</protein>
<reference evidence="1" key="1">
    <citation type="journal article" date="2021" name="Environ. Microbiol.">
        <title>Gene family expansions and transcriptome signatures uncover fungal adaptations to wood decay.</title>
        <authorList>
            <person name="Hage H."/>
            <person name="Miyauchi S."/>
            <person name="Viragh M."/>
            <person name="Drula E."/>
            <person name="Min B."/>
            <person name="Chaduli D."/>
            <person name="Navarro D."/>
            <person name="Favel A."/>
            <person name="Norest M."/>
            <person name="Lesage-Meessen L."/>
            <person name="Balint B."/>
            <person name="Merenyi Z."/>
            <person name="de Eugenio L."/>
            <person name="Morin E."/>
            <person name="Martinez A.T."/>
            <person name="Baldrian P."/>
            <person name="Stursova M."/>
            <person name="Martinez M.J."/>
            <person name="Novotny C."/>
            <person name="Magnuson J.K."/>
            <person name="Spatafora J.W."/>
            <person name="Maurice S."/>
            <person name="Pangilinan J."/>
            <person name="Andreopoulos W."/>
            <person name="LaButti K."/>
            <person name="Hundley H."/>
            <person name="Na H."/>
            <person name="Kuo A."/>
            <person name="Barry K."/>
            <person name="Lipzen A."/>
            <person name="Henrissat B."/>
            <person name="Riley R."/>
            <person name="Ahrendt S."/>
            <person name="Nagy L.G."/>
            <person name="Grigoriev I.V."/>
            <person name="Martin F."/>
            <person name="Rosso M.N."/>
        </authorList>
    </citation>
    <scope>NUCLEOTIDE SEQUENCE</scope>
    <source>
        <strain evidence="1">CBS 384.51</strain>
    </source>
</reference>
<proteinExistence type="predicted"/>
<dbReference type="EMBL" id="MU274906">
    <property type="protein sequence ID" value="KAI0091002.1"/>
    <property type="molecule type" value="Genomic_DNA"/>
</dbReference>
<name>A0ACB8U9M6_9APHY</name>
<accession>A0ACB8U9M6</accession>
<organism evidence="1 2">
    <name type="scientific">Irpex rosettiformis</name>
    <dbReference type="NCBI Taxonomy" id="378272"/>
    <lineage>
        <taxon>Eukaryota</taxon>
        <taxon>Fungi</taxon>
        <taxon>Dikarya</taxon>
        <taxon>Basidiomycota</taxon>
        <taxon>Agaricomycotina</taxon>
        <taxon>Agaricomycetes</taxon>
        <taxon>Polyporales</taxon>
        <taxon>Irpicaceae</taxon>
        <taxon>Irpex</taxon>
    </lineage>
</organism>